<dbReference type="EMBL" id="JAWDKA010000010">
    <property type="protein sequence ID" value="MDV0442478.1"/>
    <property type="molecule type" value="Genomic_DNA"/>
</dbReference>
<keyword evidence="2" id="KW-1133">Transmembrane helix</keyword>
<dbReference type="InterPro" id="IPR014867">
    <property type="entry name" value="Spore_coat_CotH_CotH2/3/7"/>
</dbReference>
<sequence>MIDAKYINLITIVCVVAAAALIAVLMFAPGLLGITEKERIVTYASMFDEDAITEINIVISDALWNDILENPLAEEYHRCDIVINGVTYPSVGIRTKGLTSLSQVASSDSDRYSFKLKADEYVNDQSFAGLSEFVVNNVYQDATYMKEYLSYDLMEYMGVPTPLVTYANISINGEPFGLYVMIESVEDDFASRVFGVNYGNLYKPESMDNAGGGGFGGGGERPEGMENFGGMGDIPAGMEMGNFDPSAMMPTTKQQNGNGNANANTTFDFSERNGNMVPGGMGGFGGSGGGADLIYTDDSIESYAHIFNNTVLSKTKKADKQRVVTALKHLNEGTDLETYVDVDEVLRYFAANTALVNLDSYVSSLKHNYYLYEDGKGQISILPWDFNLAFGAFQSGSATSSVNFPIDTPVTGVSLEDRPLIGKLLEVPEYKERYHQYLQEIVDGYFASGYFAAKIDSLNELIAPSVEADPTAFYSYAEYQKAVESLKLFGELRAESIAGQLDGSIPSTDAGQTENPSALIDASNLNMNDMGSMGGGGAGGFGEGRNQNTFLQRE</sequence>
<evidence type="ECO:0008006" key="5">
    <source>
        <dbReference type="Google" id="ProtNLM"/>
    </source>
</evidence>
<evidence type="ECO:0000256" key="1">
    <source>
        <dbReference type="SAM" id="MobiDB-lite"/>
    </source>
</evidence>
<feature type="transmembrane region" description="Helical" evidence="2">
    <location>
        <begin position="7"/>
        <end position="32"/>
    </location>
</feature>
<feature type="compositionally biased region" description="Gly residues" evidence="1">
    <location>
        <begin position="533"/>
        <end position="543"/>
    </location>
</feature>
<evidence type="ECO:0000256" key="2">
    <source>
        <dbReference type="SAM" id="Phobius"/>
    </source>
</evidence>
<evidence type="ECO:0000313" key="4">
    <source>
        <dbReference type="Proteomes" id="UP001273136"/>
    </source>
</evidence>
<comment type="caution">
    <text evidence="3">The sequence shown here is derived from an EMBL/GenBank/DDBJ whole genome shotgun (WGS) entry which is preliminary data.</text>
</comment>
<dbReference type="Pfam" id="PF08757">
    <property type="entry name" value="CotH"/>
    <property type="match status" value="1"/>
</dbReference>
<accession>A0AAE4MEV7</accession>
<keyword evidence="2" id="KW-0472">Membrane</keyword>
<dbReference type="PANTHER" id="PTHR40050:SF1">
    <property type="entry name" value="INNER SPORE COAT PROTEIN H"/>
    <property type="match status" value="1"/>
</dbReference>
<dbReference type="AlphaFoldDB" id="A0AAE4MEV7"/>
<reference evidence="3" key="1">
    <citation type="submission" date="2023-06" db="EMBL/GenBank/DDBJ databases">
        <title>Genome sequence of Methancorpusculaceae sp. Ag1.</title>
        <authorList>
            <person name="Protasov E."/>
            <person name="Platt K."/>
            <person name="Poehlein A."/>
            <person name="Daniel R."/>
            <person name="Brune A."/>
        </authorList>
    </citation>
    <scope>NUCLEOTIDE SEQUENCE</scope>
    <source>
        <strain evidence="3">Ag1</strain>
    </source>
</reference>
<feature type="region of interest" description="Disordered" evidence="1">
    <location>
        <begin position="533"/>
        <end position="554"/>
    </location>
</feature>
<gene>
    <name evidence="3" type="ORF">McpAg1_17220</name>
</gene>
<keyword evidence="2" id="KW-0812">Transmembrane</keyword>
<protein>
    <recommendedName>
        <fullName evidence="5">Spore coat protein CotH</fullName>
    </recommendedName>
</protein>
<organism evidence="3 4">
    <name type="scientific">Methanorbis furvi</name>
    <dbReference type="NCBI Taxonomy" id="3028299"/>
    <lineage>
        <taxon>Archaea</taxon>
        <taxon>Methanobacteriati</taxon>
        <taxon>Methanobacteriota</taxon>
        <taxon>Stenosarchaea group</taxon>
        <taxon>Methanomicrobia</taxon>
        <taxon>Methanomicrobiales</taxon>
        <taxon>Methanocorpusculaceae</taxon>
        <taxon>Methanorbis</taxon>
    </lineage>
</organism>
<name>A0AAE4MEV7_9EURY</name>
<proteinExistence type="predicted"/>
<evidence type="ECO:0000313" key="3">
    <source>
        <dbReference type="EMBL" id="MDV0442478.1"/>
    </source>
</evidence>
<dbReference type="RefSeq" id="WP_338094900.1">
    <property type="nucleotide sequence ID" value="NZ_JAWDKA010000010.1"/>
</dbReference>
<keyword evidence="4" id="KW-1185">Reference proteome</keyword>
<dbReference type="PANTHER" id="PTHR40050">
    <property type="entry name" value="INNER SPORE COAT PROTEIN H"/>
    <property type="match status" value="1"/>
</dbReference>
<dbReference type="Proteomes" id="UP001273136">
    <property type="component" value="Unassembled WGS sequence"/>
</dbReference>